<comment type="caution">
    <text evidence="5">The sequence shown here is derived from an EMBL/GenBank/DDBJ whole genome shotgun (WGS) entry which is preliminary data.</text>
</comment>
<dbReference type="Pfam" id="PF12656">
    <property type="entry name" value="G-patch_2"/>
    <property type="match status" value="1"/>
</dbReference>
<feature type="domain" description="G-patch" evidence="4">
    <location>
        <begin position="144"/>
        <end position="175"/>
    </location>
</feature>
<name>A0AAN7NXW1_9COLE</name>
<dbReference type="Proteomes" id="UP001353858">
    <property type="component" value="Unassembled WGS sequence"/>
</dbReference>
<dbReference type="AlphaFoldDB" id="A0AAN7NXW1"/>
<feature type="compositionally biased region" description="Basic and acidic residues" evidence="3">
    <location>
        <begin position="352"/>
        <end position="367"/>
    </location>
</feature>
<protein>
    <recommendedName>
        <fullName evidence="4">G-patch domain-containing protein</fullName>
    </recommendedName>
</protein>
<keyword evidence="6" id="KW-1185">Reference proteome</keyword>
<evidence type="ECO:0000256" key="2">
    <source>
        <dbReference type="ARBA" id="ARBA00023242"/>
    </source>
</evidence>
<evidence type="ECO:0000313" key="5">
    <source>
        <dbReference type="EMBL" id="KAK4875455.1"/>
    </source>
</evidence>
<dbReference type="GO" id="GO:0000398">
    <property type="term" value="P:mRNA splicing, via spliceosome"/>
    <property type="evidence" value="ECO:0007669"/>
    <property type="project" value="InterPro"/>
</dbReference>
<dbReference type="GO" id="GO:0003676">
    <property type="term" value="F:nucleic acid binding"/>
    <property type="evidence" value="ECO:0007669"/>
    <property type="project" value="InterPro"/>
</dbReference>
<sequence>MDQANKKISFGFTKSTKKTLLFDKPLEKNKKIQLIDCLESQKIKIKNACEVVKGPLIIPMVQSTNLLDRRREVKKEKGLEVASEKPESELTVEELAARELIREAQNIKVENTGKLFVLPTLTENVIEIEGKPESTLEDYESVPIDDYGMAMLRGMGWNEGMGIGKNNKTIKVIEPPLRPKGMGLGASCALKKEQSKPAVDKDGKELILHKGSFAKIIDGKKKGCYCEVQGFDEEAGRVIVKTSLDGLILTLNEFLLVPVTKEEYSKSSKVINIQKYEEYKDQEGSSNKEQKQKQGSNSSKSSHKHDNSKKLKDRVRNSSSSSTEKRSQERRSRYSSTSSEEDQKYSKKYYKRNTEPTKNYDCKDKYKSKYKSKKNRSSSGSSVENDHEKRDSKGHRKQLSNDEHNSYRRDRSKSEKYKIYSSDSDLDSKDNHRKEKHRYNKYSHSSQKRR</sequence>
<evidence type="ECO:0000256" key="1">
    <source>
        <dbReference type="ARBA" id="ARBA00004123"/>
    </source>
</evidence>
<evidence type="ECO:0000256" key="3">
    <source>
        <dbReference type="SAM" id="MobiDB-lite"/>
    </source>
</evidence>
<comment type="subcellular location">
    <subcellularLocation>
        <location evidence="1">Nucleus</location>
    </subcellularLocation>
</comment>
<feature type="compositionally biased region" description="Basic and acidic residues" evidence="3">
    <location>
        <begin position="280"/>
        <end position="292"/>
    </location>
</feature>
<keyword evidence="2" id="KW-0539">Nucleus</keyword>
<organism evidence="5 6">
    <name type="scientific">Aquatica leii</name>
    <dbReference type="NCBI Taxonomy" id="1421715"/>
    <lineage>
        <taxon>Eukaryota</taxon>
        <taxon>Metazoa</taxon>
        <taxon>Ecdysozoa</taxon>
        <taxon>Arthropoda</taxon>
        <taxon>Hexapoda</taxon>
        <taxon>Insecta</taxon>
        <taxon>Pterygota</taxon>
        <taxon>Neoptera</taxon>
        <taxon>Endopterygota</taxon>
        <taxon>Coleoptera</taxon>
        <taxon>Polyphaga</taxon>
        <taxon>Elateriformia</taxon>
        <taxon>Elateroidea</taxon>
        <taxon>Lampyridae</taxon>
        <taxon>Luciolinae</taxon>
        <taxon>Aquatica</taxon>
    </lineage>
</organism>
<dbReference type="GO" id="GO:0005681">
    <property type="term" value="C:spliceosomal complex"/>
    <property type="evidence" value="ECO:0007669"/>
    <property type="project" value="TreeGrafter"/>
</dbReference>
<feature type="compositionally biased region" description="Basic and acidic residues" evidence="3">
    <location>
        <begin position="304"/>
        <end position="316"/>
    </location>
</feature>
<proteinExistence type="predicted"/>
<dbReference type="InterPro" id="IPR045166">
    <property type="entry name" value="Spp2-like"/>
</dbReference>
<dbReference type="EMBL" id="JARPUR010000005">
    <property type="protein sequence ID" value="KAK4875455.1"/>
    <property type="molecule type" value="Genomic_DNA"/>
</dbReference>
<dbReference type="PROSITE" id="PS50174">
    <property type="entry name" value="G_PATCH"/>
    <property type="match status" value="1"/>
</dbReference>
<feature type="region of interest" description="Disordered" evidence="3">
    <location>
        <begin position="280"/>
        <end position="450"/>
    </location>
</feature>
<feature type="compositionally biased region" description="Basic and acidic residues" evidence="3">
    <location>
        <begin position="399"/>
        <end position="418"/>
    </location>
</feature>
<dbReference type="InterPro" id="IPR026822">
    <property type="entry name" value="Spp2/MOS2_G-patch"/>
</dbReference>
<feature type="compositionally biased region" description="Basic and acidic residues" evidence="3">
    <location>
        <begin position="323"/>
        <end position="332"/>
    </location>
</feature>
<evidence type="ECO:0000313" key="6">
    <source>
        <dbReference type="Proteomes" id="UP001353858"/>
    </source>
</evidence>
<accession>A0AAN7NXW1</accession>
<dbReference type="InterPro" id="IPR000467">
    <property type="entry name" value="G_patch_dom"/>
</dbReference>
<evidence type="ECO:0000259" key="4">
    <source>
        <dbReference type="PROSITE" id="PS50174"/>
    </source>
</evidence>
<feature type="compositionally biased region" description="Basic residues" evidence="3">
    <location>
        <begin position="434"/>
        <end position="450"/>
    </location>
</feature>
<reference evidence="6" key="1">
    <citation type="submission" date="2023-01" db="EMBL/GenBank/DDBJ databases">
        <title>Key to firefly adult light organ development and bioluminescence: homeobox transcription factors regulate luciferase expression and transportation to peroxisome.</title>
        <authorList>
            <person name="Fu X."/>
        </authorList>
    </citation>
    <scope>NUCLEOTIDE SEQUENCE [LARGE SCALE GENOMIC DNA]</scope>
</reference>
<dbReference type="SMART" id="SM00443">
    <property type="entry name" value="G_patch"/>
    <property type="match status" value="1"/>
</dbReference>
<dbReference type="PANTHER" id="PTHR15818">
    <property type="entry name" value="G PATCH AND KOW-CONTAINING"/>
    <property type="match status" value="1"/>
</dbReference>
<dbReference type="PANTHER" id="PTHR15818:SF2">
    <property type="entry name" value="G-PATCH DOMAIN AND KOW MOTIFS-CONTAINING PROTEIN"/>
    <property type="match status" value="1"/>
</dbReference>
<gene>
    <name evidence="5" type="ORF">RN001_011877</name>
</gene>